<dbReference type="EMBL" id="FOOG01000045">
    <property type="protein sequence ID" value="SFG45911.1"/>
    <property type="molecule type" value="Genomic_DNA"/>
</dbReference>
<keyword evidence="3" id="KW-1185">Reference proteome</keyword>
<dbReference type="Gene3D" id="3.40.50.360">
    <property type="match status" value="1"/>
</dbReference>
<dbReference type="InterPro" id="IPR005025">
    <property type="entry name" value="FMN_Rdtase-like_dom"/>
</dbReference>
<accession>A0A1I2S7F3</accession>
<reference evidence="3" key="1">
    <citation type="submission" date="2016-10" db="EMBL/GenBank/DDBJ databases">
        <authorList>
            <person name="Varghese N."/>
            <person name="Submissions S."/>
        </authorList>
    </citation>
    <scope>NUCLEOTIDE SEQUENCE [LARGE SCALE GENOMIC DNA]</scope>
    <source>
        <strain evidence="3">FP5</strain>
    </source>
</reference>
<dbReference type="InterPro" id="IPR029039">
    <property type="entry name" value="Flavoprotein-like_sf"/>
</dbReference>
<dbReference type="AlphaFoldDB" id="A0A1I2S7F3"/>
<evidence type="ECO:0000313" key="2">
    <source>
        <dbReference type="EMBL" id="SFG45911.1"/>
    </source>
</evidence>
<feature type="domain" description="NADPH-dependent FMN reductase-like" evidence="1">
    <location>
        <begin position="1"/>
        <end position="152"/>
    </location>
</feature>
<proteinExistence type="predicted"/>
<sequence>MKAVLLNCSLEKGTKETDTEKLLHESAQIFQREEIDVERIHLRDFHINFGITDQLDNEDDWPFVFEKILGADILLLATPIAMGDKSSLASLILERLQGYHQLKNRRGQGIFYNKVGGAIVADGGDGGARLAAQSIHYRLSMLGYTLPPHASAICNEKLEDPAQSDWDCIEEEVVRMTYNVIHFAELLHFNPIPVIGNKVDDKKVPPKV</sequence>
<dbReference type="SUPFAM" id="SSF52218">
    <property type="entry name" value="Flavoproteins"/>
    <property type="match status" value="1"/>
</dbReference>
<evidence type="ECO:0000313" key="3">
    <source>
        <dbReference type="Proteomes" id="UP000198897"/>
    </source>
</evidence>
<evidence type="ECO:0000259" key="1">
    <source>
        <dbReference type="Pfam" id="PF03358"/>
    </source>
</evidence>
<dbReference type="Pfam" id="PF03358">
    <property type="entry name" value="FMN_red"/>
    <property type="match status" value="1"/>
</dbReference>
<dbReference type="OrthoDB" id="9790975at2"/>
<gene>
    <name evidence="2" type="ORF">SAMN05216353_1456</name>
</gene>
<dbReference type="GO" id="GO:0016491">
    <property type="term" value="F:oxidoreductase activity"/>
    <property type="evidence" value="ECO:0007669"/>
    <property type="project" value="InterPro"/>
</dbReference>
<dbReference type="Proteomes" id="UP000198897">
    <property type="component" value="Unassembled WGS sequence"/>
</dbReference>
<protein>
    <submittedName>
        <fullName evidence="2">NADPH-dependent FMN reductase</fullName>
    </submittedName>
</protein>
<name>A0A1I2S7F3_9BACI</name>
<dbReference type="RefSeq" id="WP_089754023.1">
    <property type="nucleotide sequence ID" value="NZ_FOOG01000045.1"/>
</dbReference>
<organism evidence="2 3">
    <name type="scientific">Halobacillus alkaliphilus</name>
    <dbReference type="NCBI Taxonomy" id="396056"/>
    <lineage>
        <taxon>Bacteria</taxon>
        <taxon>Bacillati</taxon>
        <taxon>Bacillota</taxon>
        <taxon>Bacilli</taxon>
        <taxon>Bacillales</taxon>
        <taxon>Bacillaceae</taxon>
        <taxon>Halobacillus</taxon>
    </lineage>
</organism>